<proteinExistence type="predicted"/>
<feature type="region of interest" description="Disordered" evidence="1">
    <location>
        <begin position="154"/>
        <end position="184"/>
    </location>
</feature>
<evidence type="ECO:0000256" key="1">
    <source>
        <dbReference type="SAM" id="MobiDB-lite"/>
    </source>
</evidence>
<evidence type="ECO:0000259" key="2">
    <source>
        <dbReference type="PROSITE" id="PS51792"/>
    </source>
</evidence>
<protein>
    <recommendedName>
        <fullName evidence="2">Yippee domain-containing protein</fullName>
    </recommendedName>
</protein>
<comment type="caution">
    <text evidence="3">The sequence shown here is derived from an EMBL/GenBank/DDBJ whole genome shotgun (WGS) entry which is preliminary data.</text>
</comment>
<keyword evidence="4" id="KW-1185">Reference proteome</keyword>
<name>A0AAE1VVV0_9SOLA</name>
<accession>A0AAE1VVV0</accession>
<gene>
    <name evidence="3" type="ORF">RND71_006691</name>
</gene>
<evidence type="ECO:0000313" key="4">
    <source>
        <dbReference type="Proteomes" id="UP001291623"/>
    </source>
</evidence>
<dbReference type="PROSITE" id="PS51792">
    <property type="entry name" value="YIPPEE"/>
    <property type="match status" value="1"/>
</dbReference>
<organism evidence="3 4">
    <name type="scientific">Anisodus tanguticus</name>
    <dbReference type="NCBI Taxonomy" id="243964"/>
    <lineage>
        <taxon>Eukaryota</taxon>
        <taxon>Viridiplantae</taxon>
        <taxon>Streptophyta</taxon>
        <taxon>Embryophyta</taxon>
        <taxon>Tracheophyta</taxon>
        <taxon>Spermatophyta</taxon>
        <taxon>Magnoliopsida</taxon>
        <taxon>eudicotyledons</taxon>
        <taxon>Gunneridae</taxon>
        <taxon>Pentapetalae</taxon>
        <taxon>asterids</taxon>
        <taxon>lamiids</taxon>
        <taxon>Solanales</taxon>
        <taxon>Solanaceae</taxon>
        <taxon>Solanoideae</taxon>
        <taxon>Hyoscyameae</taxon>
        <taxon>Anisodus</taxon>
    </lineage>
</organism>
<sequence>MPEVDGCSSERSEMLNAKRRESKDWARRSWDLYKSITVHIITSVQLKQVKHNTMGRLFLAEYDQIPSEKYIHCGMCRTRVAFIEDDIAVDVSTSLTRGIYSKVFNVEVPADDLSYHQQENGNTLVDTYCVKCGMLLGHKLYYWDELLYNDQVGGANEQGPKDQDAGANEQNADQDGGANEQDPNDQDVVLMSKILINMGALMNRFLMSKMLIKLEMLMNRIMIKMEARQ</sequence>
<dbReference type="EMBL" id="JAVYJV010000003">
    <property type="protein sequence ID" value="KAK4376014.1"/>
    <property type="molecule type" value="Genomic_DNA"/>
</dbReference>
<reference evidence="3" key="1">
    <citation type="submission" date="2023-12" db="EMBL/GenBank/DDBJ databases">
        <title>Genome assembly of Anisodus tanguticus.</title>
        <authorList>
            <person name="Wang Y.-J."/>
        </authorList>
    </citation>
    <scope>NUCLEOTIDE SEQUENCE</scope>
    <source>
        <strain evidence="3">KB-2021</strain>
        <tissue evidence="3">Leaf</tissue>
    </source>
</reference>
<dbReference type="InterPro" id="IPR034751">
    <property type="entry name" value="Yippee"/>
</dbReference>
<evidence type="ECO:0000313" key="3">
    <source>
        <dbReference type="EMBL" id="KAK4376014.1"/>
    </source>
</evidence>
<dbReference type="Proteomes" id="UP001291623">
    <property type="component" value="Unassembled WGS sequence"/>
</dbReference>
<feature type="domain" description="Yippee" evidence="2">
    <location>
        <begin position="69"/>
        <end position="166"/>
    </location>
</feature>
<dbReference type="AlphaFoldDB" id="A0AAE1VVV0"/>